<proteinExistence type="predicted"/>
<accession>A0ACC2QLX0</accession>
<organism evidence="1 2">
    <name type="scientific">Mythimna loreyi</name>
    <dbReference type="NCBI Taxonomy" id="667449"/>
    <lineage>
        <taxon>Eukaryota</taxon>
        <taxon>Metazoa</taxon>
        <taxon>Ecdysozoa</taxon>
        <taxon>Arthropoda</taxon>
        <taxon>Hexapoda</taxon>
        <taxon>Insecta</taxon>
        <taxon>Pterygota</taxon>
        <taxon>Neoptera</taxon>
        <taxon>Endopterygota</taxon>
        <taxon>Lepidoptera</taxon>
        <taxon>Glossata</taxon>
        <taxon>Ditrysia</taxon>
        <taxon>Noctuoidea</taxon>
        <taxon>Noctuidae</taxon>
        <taxon>Noctuinae</taxon>
        <taxon>Hadenini</taxon>
        <taxon>Mythimna</taxon>
    </lineage>
</organism>
<protein>
    <submittedName>
        <fullName evidence="1">Uncharacterized protein</fullName>
    </submittedName>
</protein>
<dbReference type="Proteomes" id="UP001231649">
    <property type="component" value="Chromosome 19"/>
</dbReference>
<dbReference type="EMBL" id="CM056795">
    <property type="protein sequence ID" value="KAJ8720581.1"/>
    <property type="molecule type" value="Genomic_DNA"/>
</dbReference>
<comment type="caution">
    <text evidence="1">The sequence shown here is derived from an EMBL/GenBank/DDBJ whole genome shotgun (WGS) entry which is preliminary data.</text>
</comment>
<gene>
    <name evidence="1" type="ORF">PYW08_006046</name>
</gene>
<sequence length="157" mass="19373">MLSSSRRLYLLYLLHLRRKYRRRDVEFWIHPILKVRFIEGTYYTLFEKLKMDPRKFFNYFRMTEETFNYLLENLYLKIKKKDTSFRMAIPPEEMLGGDLSRRALVQAMVRSEEEWQAVASFCEAVMLVKEEADRIRQRQRRTRRSRRRRDPADIRPP</sequence>
<keyword evidence="2" id="KW-1185">Reference proteome</keyword>
<name>A0ACC2QLX0_9NEOP</name>
<evidence type="ECO:0000313" key="2">
    <source>
        <dbReference type="Proteomes" id="UP001231649"/>
    </source>
</evidence>
<reference evidence="1" key="1">
    <citation type="submission" date="2023-03" db="EMBL/GenBank/DDBJ databases">
        <title>Chromosome-level genomes of two armyworms, Mythimna separata and Mythimna loreyi, provide insights into the biosynthesis and reception of sex pheromones.</title>
        <authorList>
            <person name="Zhao H."/>
        </authorList>
    </citation>
    <scope>NUCLEOTIDE SEQUENCE</scope>
    <source>
        <strain evidence="1">BeijingLab</strain>
    </source>
</reference>
<evidence type="ECO:0000313" key="1">
    <source>
        <dbReference type="EMBL" id="KAJ8720581.1"/>
    </source>
</evidence>